<dbReference type="EMBL" id="JAWJEJ010000001">
    <property type="protein sequence ID" value="MDV3456041.1"/>
    <property type="molecule type" value="Genomic_DNA"/>
</dbReference>
<feature type="active site" evidence="5 6">
    <location>
        <position position="301"/>
    </location>
</feature>
<feature type="active site" evidence="5 6">
    <location>
        <position position="177"/>
    </location>
</feature>
<comment type="catalytic activity">
    <reaction evidence="5">
        <text>L-glutaminyl-[protein] + H2O = L-glutamyl-[protein] + NH4(+)</text>
        <dbReference type="Rhea" id="RHEA:16441"/>
        <dbReference type="Rhea" id="RHEA-COMP:10207"/>
        <dbReference type="Rhea" id="RHEA-COMP:10208"/>
        <dbReference type="ChEBI" id="CHEBI:15377"/>
        <dbReference type="ChEBI" id="CHEBI:28938"/>
        <dbReference type="ChEBI" id="CHEBI:29973"/>
        <dbReference type="ChEBI" id="CHEBI:30011"/>
        <dbReference type="EC" id="3.5.1.44"/>
    </reaction>
</comment>
<evidence type="ECO:0000256" key="5">
    <source>
        <dbReference type="HAMAP-Rule" id="MF_00099"/>
    </source>
</evidence>
<feature type="domain" description="CheB-type methylesterase" evidence="9">
    <location>
        <begin position="165"/>
        <end position="358"/>
    </location>
</feature>
<sequence length="358" mass="37233">MTKLMVVDDSPLMRRLLTDIFTAAGDFEVEVARSGAEALARLTDFAPDVVTLDIHMPGMDGLACLDQIMLIRPCPVVMVSSLTAEGADETLEAMALGAVDFIAKPRGAVSLEIDAVVPELVAKVRAAAGARISRATRLRERVRALGTPTPTPAPTPLASSPRRAGLPAEGLVLVGCSTGGPAALDALLGRLPSDFPWPILVAQHMPASFTGPLARRLDRLCALPVSEVVRSAPLLAGNIYIARGDADILVTRRAGALTAIAAPSDPALFWHPSVDRVVESAMTQLDPSNLIGVLMTGMGTDGARAMTELKARGGVTIAEAADTAVVWGMPGALVGADGASFVVPLDRIAGELTTLFAR</sequence>
<dbReference type="Proteomes" id="UP001273531">
    <property type="component" value="Unassembled WGS sequence"/>
</dbReference>
<dbReference type="InterPro" id="IPR011006">
    <property type="entry name" value="CheY-like_superfamily"/>
</dbReference>
<dbReference type="Pfam" id="PF01339">
    <property type="entry name" value="CheB_methylest"/>
    <property type="match status" value="1"/>
</dbReference>
<comment type="catalytic activity">
    <reaction evidence="4 5">
        <text>[protein]-L-glutamate 5-O-methyl ester + H2O = L-glutamyl-[protein] + methanol + H(+)</text>
        <dbReference type="Rhea" id="RHEA:23236"/>
        <dbReference type="Rhea" id="RHEA-COMP:10208"/>
        <dbReference type="Rhea" id="RHEA-COMP:10311"/>
        <dbReference type="ChEBI" id="CHEBI:15377"/>
        <dbReference type="ChEBI" id="CHEBI:15378"/>
        <dbReference type="ChEBI" id="CHEBI:17790"/>
        <dbReference type="ChEBI" id="CHEBI:29973"/>
        <dbReference type="ChEBI" id="CHEBI:82795"/>
        <dbReference type="EC" id="3.1.1.61"/>
    </reaction>
</comment>
<dbReference type="SUPFAM" id="SSF52172">
    <property type="entry name" value="CheY-like"/>
    <property type="match status" value="1"/>
</dbReference>
<keyword evidence="2 5" id="KW-0145">Chemotaxis</keyword>
<dbReference type="CDD" id="cd16432">
    <property type="entry name" value="CheB_Rec"/>
    <property type="match status" value="1"/>
</dbReference>
<name>A0ABU3Y445_9SPHN</name>
<dbReference type="Gene3D" id="3.40.50.2300">
    <property type="match status" value="1"/>
</dbReference>
<keyword evidence="5 7" id="KW-0597">Phosphoprotein</keyword>
<dbReference type="PROSITE" id="PS50122">
    <property type="entry name" value="CHEB"/>
    <property type="match status" value="1"/>
</dbReference>
<evidence type="ECO:0000256" key="6">
    <source>
        <dbReference type="PROSITE-ProRule" id="PRU00050"/>
    </source>
</evidence>
<gene>
    <name evidence="5 10" type="primary">cheB</name>
    <name evidence="10" type="ORF">RZN05_03535</name>
</gene>
<dbReference type="Pfam" id="PF00072">
    <property type="entry name" value="Response_reg"/>
    <property type="match status" value="1"/>
</dbReference>
<comment type="caution">
    <text evidence="10">The sequence shown here is derived from an EMBL/GenBank/DDBJ whole genome shotgun (WGS) entry which is preliminary data.</text>
</comment>
<dbReference type="HAMAP" id="MF_00099">
    <property type="entry name" value="CheB_chemtxs"/>
    <property type="match status" value="1"/>
</dbReference>
<dbReference type="InterPro" id="IPR000673">
    <property type="entry name" value="Sig_transdc_resp-reg_Me-estase"/>
</dbReference>
<keyword evidence="10" id="KW-0808">Transferase</keyword>
<dbReference type="InterPro" id="IPR035909">
    <property type="entry name" value="CheB_C"/>
</dbReference>
<evidence type="ECO:0000256" key="3">
    <source>
        <dbReference type="ARBA" id="ARBA00022801"/>
    </source>
</evidence>
<dbReference type="PANTHER" id="PTHR42872:SF6">
    <property type="entry name" value="PROTEIN-GLUTAMATE METHYLESTERASE_PROTEIN-GLUTAMINE GLUTAMINASE"/>
    <property type="match status" value="1"/>
</dbReference>
<dbReference type="InterPro" id="IPR008248">
    <property type="entry name" value="CheB-like"/>
</dbReference>
<dbReference type="SMART" id="SM00448">
    <property type="entry name" value="REC"/>
    <property type="match status" value="1"/>
</dbReference>
<dbReference type="RefSeq" id="WP_317225241.1">
    <property type="nucleotide sequence ID" value="NZ_JAWJEJ010000001.1"/>
</dbReference>
<dbReference type="GO" id="GO:0032259">
    <property type="term" value="P:methylation"/>
    <property type="evidence" value="ECO:0007669"/>
    <property type="project" value="UniProtKB-KW"/>
</dbReference>
<evidence type="ECO:0000256" key="7">
    <source>
        <dbReference type="PROSITE-ProRule" id="PRU00169"/>
    </source>
</evidence>
<comment type="function">
    <text evidence="5">Involved in chemotaxis. Part of a chemotaxis signal transduction system that modulates chemotaxis in response to various stimuli. Catalyzes the demethylation of specific methylglutamate residues introduced into the chemoreceptors (methyl-accepting chemotaxis proteins or MCP) by CheR. Also mediates the irreversible deamidation of specific glutamine residues to glutamic acid.</text>
</comment>
<comment type="subcellular location">
    <subcellularLocation>
        <location evidence="5">Cytoplasm</location>
    </subcellularLocation>
</comment>
<dbReference type="EC" id="3.1.1.61" evidence="5"/>
<dbReference type="InterPro" id="IPR001789">
    <property type="entry name" value="Sig_transdc_resp-reg_receiver"/>
</dbReference>
<dbReference type="EC" id="3.5.1.44" evidence="5"/>
<evidence type="ECO:0000313" key="10">
    <source>
        <dbReference type="EMBL" id="MDV3456041.1"/>
    </source>
</evidence>
<dbReference type="Gene3D" id="3.40.50.180">
    <property type="entry name" value="Methylesterase CheB, C-terminal domain"/>
    <property type="match status" value="1"/>
</dbReference>
<comment type="PTM">
    <text evidence="5">Phosphorylated by CheA. Phosphorylation of the N-terminal regulatory domain activates the methylesterase activity.</text>
</comment>
<feature type="domain" description="Response regulatory" evidence="8">
    <location>
        <begin position="3"/>
        <end position="119"/>
    </location>
</feature>
<dbReference type="GO" id="GO:0008984">
    <property type="term" value="F:protein-glutamate methylesterase activity"/>
    <property type="evidence" value="ECO:0007669"/>
    <property type="project" value="UniProtKB-EC"/>
</dbReference>
<evidence type="ECO:0000259" key="9">
    <source>
        <dbReference type="PROSITE" id="PS50122"/>
    </source>
</evidence>
<dbReference type="SUPFAM" id="SSF52738">
    <property type="entry name" value="Methylesterase CheB, C-terminal domain"/>
    <property type="match status" value="1"/>
</dbReference>
<evidence type="ECO:0000256" key="1">
    <source>
        <dbReference type="ARBA" id="ARBA00022490"/>
    </source>
</evidence>
<keyword evidence="3 5" id="KW-0378">Hydrolase</keyword>
<keyword evidence="11" id="KW-1185">Reference proteome</keyword>
<dbReference type="GO" id="GO:0008168">
    <property type="term" value="F:methyltransferase activity"/>
    <property type="evidence" value="ECO:0007669"/>
    <property type="project" value="UniProtKB-KW"/>
</dbReference>
<evidence type="ECO:0000313" key="11">
    <source>
        <dbReference type="Proteomes" id="UP001273531"/>
    </source>
</evidence>
<accession>A0ABU3Y445</accession>
<evidence type="ECO:0000259" key="8">
    <source>
        <dbReference type="PROSITE" id="PS50110"/>
    </source>
</evidence>
<comment type="similarity">
    <text evidence="5">Belongs to the CheB family.</text>
</comment>
<keyword evidence="10" id="KW-0489">Methyltransferase</keyword>
<dbReference type="CDD" id="cd17541">
    <property type="entry name" value="REC_CheB-like"/>
    <property type="match status" value="1"/>
</dbReference>
<dbReference type="PANTHER" id="PTHR42872">
    <property type="entry name" value="PROTEIN-GLUTAMATE METHYLESTERASE/PROTEIN-GLUTAMINE GLUTAMINASE"/>
    <property type="match status" value="1"/>
</dbReference>
<reference evidence="10 11" key="1">
    <citation type="submission" date="2023-10" db="EMBL/GenBank/DDBJ databases">
        <title>Sphingomonas sp. HF-S4 16S ribosomal RNA gene Genome sequencing and assembly.</title>
        <authorList>
            <person name="Lee H."/>
        </authorList>
    </citation>
    <scope>NUCLEOTIDE SEQUENCE [LARGE SCALE GENOMIC DNA]</scope>
    <source>
        <strain evidence="10 11">HF-S4</strain>
    </source>
</reference>
<dbReference type="NCBIfam" id="NF001965">
    <property type="entry name" value="PRK00742.1"/>
    <property type="match status" value="1"/>
</dbReference>
<dbReference type="PIRSF" id="PIRSF000876">
    <property type="entry name" value="RR_chemtxs_CheB"/>
    <property type="match status" value="1"/>
</dbReference>
<evidence type="ECO:0000256" key="2">
    <source>
        <dbReference type="ARBA" id="ARBA00022500"/>
    </source>
</evidence>
<proteinExistence type="inferred from homology"/>
<protein>
    <recommendedName>
        <fullName evidence="5">Protein-glutamate methylesterase/protein-glutamine glutaminase</fullName>
        <ecNumber evidence="5">3.1.1.61</ecNumber>
        <ecNumber evidence="5">3.5.1.44</ecNumber>
    </recommendedName>
</protein>
<dbReference type="PROSITE" id="PS50110">
    <property type="entry name" value="RESPONSE_REGULATORY"/>
    <property type="match status" value="1"/>
</dbReference>
<evidence type="ECO:0000256" key="4">
    <source>
        <dbReference type="ARBA" id="ARBA00048267"/>
    </source>
</evidence>
<keyword evidence="1 5" id="KW-0963">Cytoplasm</keyword>
<feature type="active site" evidence="5 6">
    <location>
        <position position="204"/>
    </location>
</feature>
<comment type="domain">
    <text evidence="5">Contains a C-terminal catalytic domain, and an N-terminal region which modulates catalytic activity.</text>
</comment>
<feature type="modified residue" description="4-aspartylphosphate" evidence="5 7">
    <location>
        <position position="53"/>
    </location>
</feature>
<organism evidence="10 11">
    <name type="scientific">Sphingomonas agrestis</name>
    <dbReference type="NCBI Taxonomy" id="3080540"/>
    <lineage>
        <taxon>Bacteria</taxon>
        <taxon>Pseudomonadati</taxon>
        <taxon>Pseudomonadota</taxon>
        <taxon>Alphaproteobacteria</taxon>
        <taxon>Sphingomonadales</taxon>
        <taxon>Sphingomonadaceae</taxon>
        <taxon>Sphingomonas</taxon>
    </lineage>
</organism>